<organism evidence="1 2">
    <name type="scientific">Sporothrix eucalyptigena</name>
    <dbReference type="NCBI Taxonomy" id="1812306"/>
    <lineage>
        <taxon>Eukaryota</taxon>
        <taxon>Fungi</taxon>
        <taxon>Dikarya</taxon>
        <taxon>Ascomycota</taxon>
        <taxon>Pezizomycotina</taxon>
        <taxon>Sordariomycetes</taxon>
        <taxon>Sordariomycetidae</taxon>
        <taxon>Ophiostomatales</taxon>
        <taxon>Ophiostomataceae</taxon>
        <taxon>Sporothrix</taxon>
    </lineage>
</organism>
<keyword evidence="2" id="KW-1185">Reference proteome</keyword>
<proteinExistence type="predicted"/>
<gene>
    <name evidence="1" type="ORF">SEUCBS140593_006250</name>
</gene>
<dbReference type="EMBL" id="CAWUHD010000066">
    <property type="protein sequence ID" value="CAK7226469.1"/>
    <property type="molecule type" value="Genomic_DNA"/>
</dbReference>
<sequence length="101" mass="11521">MGAAHISELPLWSPQEAPKQPYGQVIRGMLSSGLAYCGFAIFYCVYDDDHNNTNGATWARFLDAMKQRAHVYVRHHENARQAFAQYGEPALKWAVIEDKHR</sequence>
<reference evidence="1 2" key="1">
    <citation type="submission" date="2024-01" db="EMBL/GenBank/DDBJ databases">
        <authorList>
            <person name="Allen C."/>
            <person name="Tagirdzhanova G."/>
        </authorList>
    </citation>
    <scope>NUCLEOTIDE SEQUENCE [LARGE SCALE GENOMIC DNA]</scope>
</reference>
<dbReference type="Proteomes" id="UP001642482">
    <property type="component" value="Unassembled WGS sequence"/>
</dbReference>
<accession>A0ABP0C5B4</accession>
<comment type="caution">
    <text evidence="1">The sequence shown here is derived from an EMBL/GenBank/DDBJ whole genome shotgun (WGS) entry which is preliminary data.</text>
</comment>
<evidence type="ECO:0000313" key="2">
    <source>
        <dbReference type="Proteomes" id="UP001642482"/>
    </source>
</evidence>
<evidence type="ECO:0000313" key="1">
    <source>
        <dbReference type="EMBL" id="CAK7226469.1"/>
    </source>
</evidence>
<name>A0ABP0C5B4_9PEZI</name>
<protein>
    <submittedName>
        <fullName evidence="1">Uncharacterized protein</fullName>
    </submittedName>
</protein>